<dbReference type="Pfam" id="PF03466">
    <property type="entry name" value="LysR_substrate"/>
    <property type="match status" value="1"/>
</dbReference>
<dbReference type="InterPro" id="IPR000847">
    <property type="entry name" value="LysR_HTH_N"/>
</dbReference>
<evidence type="ECO:0000256" key="2">
    <source>
        <dbReference type="ARBA" id="ARBA00023015"/>
    </source>
</evidence>
<keyword evidence="4" id="KW-0804">Transcription</keyword>
<keyword evidence="3" id="KW-0238">DNA-binding</keyword>
<dbReference type="FunFam" id="1.10.10.10:FF:000001">
    <property type="entry name" value="LysR family transcriptional regulator"/>
    <property type="match status" value="1"/>
</dbReference>
<reference evidence="6 7" key="1">
    <citation type="submission" date="2019-07" db="EMBL/GenBank/DDBJ databases">
        <title>Whole genome shotgun sequence of Novosphingobium sediminis NBRC 106119.</title>
        <authorList>
            <person name="Hosoyama A."/>
            <person name="Uohara A."/>
            <person name="Ohji S."/>
            <person name="Ichikawa N."/>
        </authorList>
    </citation>
    <scope>NUCLEOTIDE SEQUENCE [LARGE SCALE GENOMIC DNA]</scope>
    <source>
        <strain evidence="6 7">NBRC 106119</strain>
    </source>
</reference>
<dbReference type="Gene3D" id="1.10.10.10">
    <property type="entry name" value="Winged helix-like DNA-binding domain superfamily/Winged helix DNA-binding domain"/>
    <property type="match status" value="1"/>
</dbReference>
<sequence>MSRFASQVDIRHLRYLEAIVRNGSFRSAAEELNISQPPLTRQIQQLETIVGAPLLVRRAKGIEPTAAGAALCVEARNILNLLETACTNARLIGIGQLGRLDVGVFGSAVFDIVPRIVAAFRERFPLVEVNLHNMDRATQVKALHERRIMVGFNRFFQDHPDLLWEPIVHEPMIAVVPRHHPLASRTSVRLEDLAGEPLILYPRTNAPGGFGNYLYRQFHQAGFEPKVVQNVDDVVTAVSFVSSGVGLTVGVSSAQNLRLPGVSYIPLEETGGAEFDLCMIYRASEESILLGEFLKTVREVVGPRP</sequence>
<evidence type="ECO:0000256" key="3">
    <source>
        <dbReference type="ARBA" id="ARBA00023125"/>
    </source>
</evidence>
<keyword evidence="7" id="KW-1185">Reference proteome</keyword>
<dbReference type="GO" id="GO:0003677">
    <property type="term" value="F:DNA binding"/>
    <property type="evidence" value="ECO:0007669"/>
    <property type="project" value="UniProtKB-KW"/>
</dbReference>
<dbReference type="SUPFAM" id="SSF46785">
    <property type="entry name" value="Winged helix' DNA-binding domain"/>
    <property type="match status" value="1"/>
</dbReference>
<comment type="similarity">
    <text evidence="1">Belongs to the LysR transcriptional regulatory family.</text>
</comment>
<evidence type="ECO:0000313" key="7">
    <source>
        <dbReference type="Proteomes" id="UP000321464"/>
    </source>
</evidence>
<evidence type="ECO:0000259" key="5">
    <source>
        <dbReference type="PROSITE" id="PS50931"/>
    </source>
</evidence>
<dbReference type="SUPFAM" id="SSF53850">
    <property type="entry name" value="Periplasmic binding protein-like II"/>
    <property type="match status" value="1"/>
</dbReference>
<dbReference type="PROSITE" id="PS50931">
    <property type="entry name" value="HTH_LYSR"/>
    <property type="match status" value="1"/>
</dbReference>
<dbReference type="PRINTS" id="PR00039">
    <property type="entry name" value="HTHLYSR"/>
</dbReference>
<dbReference type="InterPro" id="IPR036388">
    <property type="entry name" value="WH-like_DNA-bd_sf"/>
</dbReference>
<organism evidence="6 7">
    <name type="scientific">Novosphingobium sediminis</name>
    <dbReference type="NCBI Taxonomy" id="707214"/>
    <lineage>
        <taxon>Bacteria</taxon>
        <taxon>Pseudomonadati</taxon>
        <taxon>Pseudomonadota</taxon>
        <taxon>Alphaproteobacteria</taxon>
        <taxon>Sphingomonadales</taxon>
        <taxon>Sphingomonadaceae</taxon>
        <taxon>Novosphingobium</taxon>
    </lineage>
</organism>
<dbReference type="Gene3D" id="3.40.190.10">
    <property type="entry name" value="Periplasmic binding protein-like II"/>
    <property type="match status" value="2"/>
</dbReference>
<protein>
    <submittedName>
        <fullName evidence="6">LysR family transcriptional regulator</fullName>
    </submittedName>
</protein>
<keyword evidence="2" id="KW-0805">Transcription regulation</keyword>
<dbReference type="Pfam" id="PF00126">
    <property type="entry name" value="HTH_1"/>
    <property type="match status" value="1"/>
</dbReference>
<gene>
    <name evidence="6" type="ORF">NSE01_26820</name>
</gene>
<evidence type="ECO:0000313" key="6">
    <source>
        <dbReference type="EMBL" id="GEO00850.1"/>
    </source>
</evidence>
<proteinExistence type="inferred from homology"/>
<evidence type="ECO:0000256" key="4">
    <source>
        <dbReference type="ARBA" id="ARBA00023163"/>
    </source>
</evidence>
<dbReference type="Proteomes" id="UP000321464">
    <property type="component" value="Unassembled WGS sequence"/>
</dbReference>
<dbReference type="AlphaFoldDB" id="A0A512AMB5"/>
<dbReference type="PANTHER" id="PTHR30346:SF0">
    <property type="entry name" value="HCA OPERON TRANSCRIPTIONAL ACTIVATOR HCAR"/>
    <property type="match status" value="1"/>
</dbReference>
<dbReference type="InterPro" id="IPR005119">
    <property type="entry name" value="LysR_subst-bd"/>
</dbReference>
<name>A0A512AMB5_9SPHN</name>
<dbReference type="InterPro" id="IPR036390">
    <property type="entry name" value="WH_DNA-bd_sf"/>
</dbReference>
<evidence type="ECO:0000256" key="1">
    <source>
        <dbReference type="ARBA" id="ARBA00009437"/>
    </source>
</evidence>
<dbReference type="GO" id="GO:0032993">
    <property type="term" value="C:protein-DNA complex"/>
    <property type="evidence" value="ECO:0007669"/>
    <property type="project" value="TreeGrafter"/>
</dbReference>
<feature type="domain" description="HTH lysR-type" evidence="5">
    <location>
        <begin position="8"/>
        <end position="65"/>
    </location>
</feature>
<dbReference type="RefSeq" id="WP_147160186.1">
    <property type="nucleotide sequence ID" value="NZ_BJYR01000018.1"/>
</dbReference>
<dbReference type="OrthoDB" id="7158941at2"/>
<dbReference type="EMBL" id="BJYR01000018">
    <property type="protein sequence ID" value="GEO00850.1"/>
    <property type="molecule type" value="Genomic_DNA"/>
</dbReference>
<comment type="caution">
    <text evidence="6">The sequence shown here is derived from an EMBL/GenBank/DDBJ whole genome shotgun (WGS) entry which is preliminary data.</text>
</comment>
<accession>A0A512AMB5</accession>
<dbReference type="GO" id="GO:0003700">
    <property type="term" value="F:DNA-binding transcription factor activity"/>
    <property type="evidence" value="ECO:0007669"/>
    <property type="project" value="InterPro"/>
</dbReference>
<dbReference type="PANTHER" id="PTHR30346">
    <property type="entry name" value="TRANSCRIPTIONAL DUAL REGULATOR HCAR-RELATED"/>
    <property type="match status" value="1"/>
</dbReference>